<dbReference type="Pfam" id="PF00144">
    <property type="entry name" value="Beta-lactamase"/>
    <property type="match status" value="1"/>
</dbReference>
<dbReference type="SUPFAM" id="SSF56601">
    <property type="entry name" value="beta-lactamase/transpeptidase-like"/>
    <property type="match status" value="1"/>
</dbReference>
<accession>S0FZ32</accession>
<comment type="caution">
    <text evidence="2">The sequence shown here is derived from an EMBL/GenBank/DDBJ whole genome shotgun (WGS) entry which is preliminary data.</text>
</comment>
<evidence type="ECO:0000259" key="1">
    <source>
        <dbReference type="Pfam" id="PF00144"/>
    </source>
</evidence>
<evidence type="ECO:0000313" key="3">
    <source>
        <dbReference type="Proteomes" id="UP000014155"/>
    </source>
</evidence>
<evidence type="ECO:0000313" key="2">
    <source>
        <dbReference type="EMBL" id="EMS73813.1"/>
    </source>
</evidence>
<dbReference type="PANTHER" id="PTHR43283">
    <property type="entry name" value="BETA-LACTAMASE-RELATED"/>
    <property type="match status" value="1"/>
</dbReference>
<proteinExistence type="predicted"/>
<keyword evidence="3" id="KW-1185">Reference proteome</keyword>
<reference evidence="2 3" key="1">
    <citation type="journal article" date="2013" name="Genome Announc.">
        <title>Draft Genome Sequence of the Cellulolytic, Mesophilic, Anaerobic Bacterium Clostridium termitidis Strain CT1112 (DSM 5398).</title>
        <authorList>
            <person name="Lal S."/>
            <person name="Ramachandran U."/>
            <person name="Zhang X."/>
            <person name="Munir R."/>
            <person name="Sparling R."/>
            <person name="Levin D.B."/>
        </authorList>
    </citation>
    <scope>NUCLEOTIDE SEQUENCE [LARGE SCALE GENOMIC DNA]</scope>
    <source>
        <strain evidence="2 3">CT1112</strain>
    </source>
</reference>
<sequence>MIAFSNANPQASGMNNIILENMRRGMKKDGILCSLVMRNEHIIFEYYKNKKAENGVHHINSSTKSFTSALIGICMKQGLLQDINTPIVEFFGDVLSNQSDIRKQHITLYHLLTMSAGLDWPEFGEWNYFSPMEYSKNIIQFIFDREMEANPGEKMNYNSGCSHLLSAIIQRVSGTTTSKFAEEHLFTPLGIKDAHWLSKQNINLGANGLSMKIQDMLKFGYLYLKKGTIKGIEIVPQNWITESTIPRFLTYPVIGHYGYQWWVSSISAKEDKEVQFYFAMGLFGQFIIIVPEYDMVAVFVSENYSDTMKPMQYFREYIFKSIN</sequence>
<dbReference type="InterPro" id="IPR001466">
    <property type="entry name" value="Beta-lactam-related"/>
</dbReference>
<organism evidence="2 3">
    <name type="scientific">Ruminiclostridium cellobioparum subsp. termitidis CT1112</name>
    <dbReference type="NCBI Taxonomy" id="1195236"/>
    <lineage>
        <taxon>Bacteria</taxon>
        <taxon>Bacillati</taxon>
        <taxon>Bacillota</taxon>
        <taxon>Clostridia</taxon>
        <taxon>Eubacteriales</taxon>
        <taxon>Oscillospiraceae</taxon>
        <taxon>Ruminiclostridium</taxon>
    </lineage>
</organism>
<dbReference type="InterPro" id="IPR012338">
    <property type="entry name" value="Beta-lactam/transpept-like"/>
</dbReference>
<dbReference type="InterPro" id="IPR050789">
    <property type="entry name" value="Diverse_Enzym_Activities"/>
</dbReference>
<protein>
    <submittedName>
        <fullName evidence="2">Beta-lactamase</fullName>
    </submittedName>
</protein>
<dbReference type="Gene3D" id="3.40.710.10">
    <property type="entry name" value="DD-peptidase/beta-lactamase superfamily"/>
    <property type="match status" value="1"/>
</dbReference>
<dbReference type="PANTHER" id="PTHR43283:SF7">
    <property type="entry name" value="BETA-LACTAMASE-RELATED DOMAIN-CONTAINING PROTEIN"/>
    <property type="match status" value="1"/>
</dbReference>
<dbReference type="PATRIC" id="fig|1195236.3.peg.469"/>
<dbReference type="eggNOG" id="COG1680">
    <property type="taxonomic scope" value="Bacteria"/>
</dbReference>
<dbReference type="EMBL" id="AORV01000014">
    <property type="protein sequence ID" value="EMS73813.1"/>
    <property type="molecule type" value="Genomic_DNA"/>
</dbReference>
<dbReference type="Proteomes" id="UP000014155">
    <property type="component" value="Unassembled WGS sequence"/>
</dbReference>
<gene>
    <name evidence="2" type="ORF">CTER_0167</name>
</gene>
<dbReference type="RefSeq" id="WP_004623405.1">
    <property type="nucleotide sequence ID" value="NZ_AORV01000014.1"/>
</dbReference>
<dbReference type="STRING" id="1195236.CTER_0167"/>
<dbReference type="AlphaFoldDB" id="S0FZ32"/>
<feature type="domain" description="Beta-lactamase-related" evidence="1">
    <location>
        <begin position="36"/>
        <end position="301"/>
    </location>
</feature>
<name>S0FZ32_RUMCE</name>